<keyword evidence="2" id="KW-1185">Reference proteome</keyword>
<proteinExistence type="predicted"/>
<sequence>MEKLSNLAKIVTDRRVKESPLFDFSAKKAFNKDLKLIRLLENEPDSTQLQLTKALYGKVSTTSNTSFRKLKSRVQQKLLNHLYFLEQSDPRHLVSRRYELQCIGLYHQVTILYREGEYMLAEQLLRKCLRQAIEGEFTEYAVMATRLLSKLYVDLRQPARYRSVSKQLKQLQHLMALEDEAGQIYWSSKMAQAHTVRARRALLNELPGYLAQLQQLHEKAQSYITFNYLYLTQLTLLEFTGNYEEIIKVTTTTEKLWAKGKINRRRFDSRFNNYMTAYAYLHSKQASKGLQLSEGYLKDFHPSSGNWFFFMENYVLLALHAGQYSQAQQLLEMAHKNPYFRKQRAAARQRWDLYKAYIYFLQPENSPLTLRHFNQFVQTVPDYSRDKQGYNVAILILQYLNFLRRQDVENLLARLESLRKYEQRHLRESATLRSQLFFRLLVLTVKENFDPEACSKKGQPLLNRLHDAPQPGEAYAEIEIIPYEALWGMTLDMLRANVASNKAEEQARRARISA</sequence>
<dbReference type="EMBL" id="JAJADQ010000001">
    <property type="protein sequence ID" value="MCB2376036.1"/>
    <property type="molecule type" value="Genomic_DNA"/>
</dbReference>
<dbReference type="RefSeq" id="WP_226181648.1">
    <property type="nucleotide sequence ID" value="NZ_JAJADQ010000001.1"/>
</dbReference>
<name>A0ABS8A6X6_9BACT</name>
<dbReference type="Proteomes" id="UP001165297">
    <property type="component" value="Unassembled WGS sequence"/>
</dbReference>
<evidence type="ECO:0008006" key="3">
    <source>
        <dbReference type="Google" id="ProtNLM"/>
    </source>
</evidence>
<gene>
    <name evidence="1" type="ORF">LGH70_00470</name>
</gene>
<organism evidence="1 2">
    <name type="scientific">Hymenobacter nitidus</name>
    <dbReference type="NCBI Taxonomy" id="2880929"/>
    <lineage>
        <taxon>Bacteria</taxon>
        <taxon>Pseudomonadati</taxon>
        <taxon>Bacteroidota</taxon>
        <taxon>Cytophagia</taxon>
        <taxon>Cytophagales</taxon>
        <taxon>Hymenobacteraceae</taxon>
        <taxon>Hymenobacter</taxon>
    </lineage>
</organism>
<accession>A0ABS8A6X6</accession>
<reference evidence="1" key="1">
    <citation type="submission" date="2021-10" db="EMBL/GenBank/DDBJ databases">
        <authorList>
            <person name="Dean J.D."/>
            <person name="Kim M.K."/>
            <person name="Newey C.N."/>
            <person name="Stoker T.S."/>
            <person name="Thompson D.W."/>
            <person name="Grose J.H."/>
        </authorList>
    </citation>
    <scope>NUCLEOTIDE SEQUENCE</scope>
    <source>
        <strain evidence="1">BT635</strain>
    </source>
</reference>
<comment type="caution">
    <text evidence="1">The sequence shown here is derived from an EMBL/GenBank/DDBJ whole genome shotgun (WGS) entry which is preliminary data.</text>
</comment>
<protein>
    <recommendedName>
        <fullName evidence="3">Tetratricopeptide repeat protein</fullName>
    </recommendedName>
</protein>
<evidence type="ECO:0000313" key="2">
    <source>
        <dbReference type="Proteomes" id="UP001165297"/>
    </source>
</evidence>
<evidence type="ECO:0000313" key="1">
    <source>
        <dbReference type="EMBL" id="MCB2376036.1"/>
    </source>
</evidence>